<dbReference type="InterPro" id="IPR050953">
    <property type="entry name" value="N4_N6_ade-DNA_methylase"/>
</dbReference>
<evidence type="ECO:0000256" key="4">
    <source>
        <dbReference type="ARBA" id="ARBA00022691"/>
    </source>
</evidence>
<dbReference type="PANTHER" id="PTHR33841">
    <property type="entry name" value="DNA METHYLTRANSFERASE YEEA-RELATED"/>
    <property type="match status" value="1"/>
</dbReference>
<evidence type="ECO:0000256" key="3">
    <source>
        <dbReference type="ARBA" id="ARBA00022679"/>
    </source>
</evidence>
<feature type="domain" description="Type II methyltransferase M.TaqI-like" evidence="7">
    <location>
        <begin position="476"/>
        <end position="788"/>
    </location>
</feature>
<evidence type="ECO:0000256" key="1">
    <source>
        <dbReference type="ARBA" id="ARBA00011900"/>
    </source>
</evidence>
<keyword evidence="4" id="KW-0949">S-adenosyl-L-methionine</keyword>
<dbReference type="GO" id="GO:0003676">
    <property type="term" value="F:nucleic acid binding"/>
    <property type="evidence" value="ECO:0007669"/>
    <property type="project" value="InterPro"/>
</dbReference>
<dbReference type="SUPFAM" id="SSF53335">
    <property type="entry name" value="S-adenosyl-L-methionine-dependent methyltransferases"/>
    <property type="match status" value="1"/>
</dbReference>
<dbReference type="PROSITE" id="PS00092">
    <property type="entry name" value="N6_MTASE"/>
    <property type="match status" value="1"/>
</dbReference>
<comment type="caution">
    <text evidence="9">The sequence shown here is derived from an EMBL/GenBank/DDBJ whole genome shotgun (WGS) entry which is preliminary data.</text>
</comment>
<feature type="coiled-coil region" evidence="6">
    <location>
        <begin position="619"/>
        <end position="649"/>
    </location>
</feature>
<feature type="domain" description="Type II methyltransferase M.Eco57I C-terminal" evidence="8">
    <location>
        <begin position="1005"/>
        <end position="1173"/>
    </location>
</feature>
<dbReference type="Pfam" id="PF22837">
    <property type="entry name" value="M_Eco57I_C"/>
    <property type="match status" value="1"/>
</dbReference>
<dbReference type="EC" id="2.1.1.72" evidence="1"/>
<dbReference type="Gene3D" id="3.40.50.150">
    <property type="entry name" value="Vaccinia Virus protein VP39"/>
    <property type="match status" value="1"/>
</dbReference>
<dbReference type="Proteomes" id="UP000591948">
    <property type="component" value="Unassembled WGS sequence"/>
</dbReference>
<sequence>MELRSSIQDLIPFMDSPENVYQLFEALGYQGTLDPSYRRKLHEFTLARDLQEEIKAIYTILSFDGKLPVFLVESKTATPSFLRKATQTFADKYHRLLLIYTTDYRNYQFVFPEYQLIEAGKHKLKITRLSLDRESSYHTDLETIANLALRDRETWHDVWRGWKEAFSVRRVTLEFFKDYQSVFSKLRDLAEGQKIGRKEAHEFALQLLNRIMFIYFIAKKRWLNDDPKFMKWFWNRYKEETKRGDVEANSFYQKWLKVLFLEAFNNRFGHPHWLPRDVRDVLQLAPYLNGGLFRRNTLDNLLLDLSDNVFEEIFAFFEKYNFTIREDLPLDVEVAVDPQMIGYVYESLANVAEEIYERQDFGIFYTPRVEVDFMCRRALAEYLGNHLSEIPKAHIYRLLFDEDKSETERYFTEKGLWYQLEELLDNLAVLDPACGSGAFLVGMLFVLTEIYKTIFAHIDRQMTDYELKKRIVGMTLYGVDVMPWAVHSAELRLWLQLMIESDLTLGDLKIYPLLPNLNLKLRVGDSLVQEIGGMSLHFRDASLPLSVKRKLGELKREKEKYYNSDPTAKFKTEEAILHEELRVFDQILGESIVELQKGKQKLEQIPLNIQPDLYGEVDATKLTEEREKIEHKKRKIEEEIERLREIRGSLAEPGKKPLVWDIDFAEIFGDKGGFDIVIGNPPYVRQEKIAPPNRLRNEISGEDKRQYKEKLVRSVKTHLLSVKNIDRKSDYYVYFYFHGLSLLNEKGVFCFITSNSWLDVGYGRDLQEFLLKYVPIKAIYDNQAKRSFEHADVNTIIALFGAPQEEQRGQYKWPALSNTAKFVMFKKPFEEVLNSENLIEIEMHSPDEASLFPRVLNTPEFRVYPIKQENLLEEGWEYPEDQDRSLLKGKFESGRYVGNKWGGKCLKAPDIFFTILEKGKGKLVRLGDIAEVRRGFTTGANEFFYVEDVTERIGRTELPRIQNQRHFRSLEEIAKAGLRVIRPSKFGKNTKDYLLFLVEAEYLKPVIKSPRELKTIVVREDDLKYRVIMCHRSREELRKEKAFILDYIRWGEKQAYHKRPTCAGRPRWWDLGIRECPNIVWVKSTDDTHRQGLLPPNTLVDQRLYEVYSQSLQKLIIALNSSVFSLLKELEGRANLGEGVLDTAVYEAKRVEVLDPEAINGDQELLNVIEQLSTRSILSIFSELGLDQTRPIREQEPSPLPDRKALDEIVFDALNLTQEERKEVYWSVAELVKNRLEKARSV</sequence>
<keyword evidence="6" id="KW-0175">Coiled coil</keyword>
<dbReference type="RefSeq" id="WP_176232891.1">
    <property type="nucleotide sequence ID" value="NZ_BLRY01000001.1"/>
</dbReference>
<evidence type="ECO:0000259" key="7">
    <source>
        <dbReference type="Pfam" id="PF07669"/>
    </source>
</evidence>
<dbReference type="InterPro" id="IPR054520">
    <property type="entry name" value="M_Eco57I_C"/>
</dbReference>
<organism evidence="9 10">
    <name type="scientific">Candidatus Hakubella thermalkaliphila</name>
    <dbReference type="NCBI Taxonomy" id="2754717"/>
    <lineage>
        <taxon>Bacteria</taxon>
        <taxon>Bacillati</taxon>
        <taxon>Actinomycetota</taxon>
        <taxon>Actinomycetota incertae sedis</taxon>
        <taxon>Candidatus Hakubellales</taxon>
        <taxon>Candidatus Hakubellaceae</taxon>
        <taxon>Candidatus Hakubella</taxon>
    </lineage>
</organism>
<keyword evidence="10" id="KW-1185">Reference proteome</keyword>
<comment type="catalytic activity">
    <reaction evidence="5">
        <text>a 2'-deoxyadenosine in DNA + S-adenosyl-L-methionine = an N(6)-methyl-2'-deoxyadenosine in DNA + S-adenosyl-L-homocysteine + H(+)</text>
        <dbReference type="Rhea" id="RHEA:15197"/>
        <dbReference type="Rhea" id="RHEA-COMP:12418"/>
        <dbReference type="Rhea" id="RHEA-COMP:12419"/>
        <dbReference type="ChEBI" id="CHEBI:15378"/>
        <dbReference type="ChEBI" id="CHEBI:57856"/>
        <dbReference type="ChEBI" id="CHEBI:59789"/>
        <dbReference type="ChEBI" id="CHEBI:90615"/>
        <dbReference type="ChEBI" id="CHEBI:90616"/>
        <dbReference type="EC" id="2.1.1.72"/>
    </reaction>
</comment>
<dbReference type="InterPro" id="IPR011639">
    <property type="entry name" value="MethylTrfase_TaqI-like_dom"/>
</dbReference>
<evidence type="ECO:0000259" key="8">
    <source>
        <dbReference type="Pfam" id="PF22837"/>
    </source>
</evidence>
<dbReference type="AlphaFoldDB" id="A0A6V8P2U2"/>
<evidence type="ECO:0000256" key="5">
    <source>
        <dbReference type="ARBA" id="ARBA00047942"/>
    </source>
</evidence>
<evidence type="ECO:0000256" key="6">
    <source>
        <dbReference type="SAM" id="Coils"/>
    </source>
</evidence>
<dbReference type="InterPro" id="IPR002052">
    <property type="entry name" value="DNA_methylase_N6_adenine_CS"/>
</dbReference>
<proteinExistence type="predicted"/>
<dbReference type="InterPro" id="IPR029063">
    <property type="entry name" value="SAM-dependent_MTases_sf"/>
</dbReference>
<dbReference type="PRINTS" id="PR00507">
    <property type="entry name" value="N12N6MTFRASE"/>
</dbReference>
<gene>
    <name evidence="9" type="ORF">HKBW3S33_00018</name>
</gene>
<dbReference type="EMBL" id="BLRY01000001">
    <property type="protein sequence ID" value="GFP26603.1"/>
    <property type="molecule type" value="Genomic_DNA"/>
</dbReference>
<dbReference type="GO" id="GO:0006304">
    <property type="term" value="P:DNA modification"/>
    <property type="evidence" value="ECO:0007669"/>
    <property type="project" value="InterPro"/>
</dbReference>
<accession>A0A6V8P2U2</accession>
<evidence type="ECO:0000256" key="2">
    <source>
        <dbReference type="ARBA" id="ARBA00022603"/>
    </source>
</evidence>
<keyword evidence="2" id="KW-0489">Methyltransferase</keyword>
<protein>
    <recommendedName>
        <fullName evidence="1">site-specific DNA-methyltransferase (adenine-specific)</fullName>
        <ecNumber evidence="1">2.1.1.72</ecNumber>
    </recommendedName>
</protein>
<dbReference type="PANTHER" id="PTHR33841:SF1">
    <property type="entry name" value="DNA METHYLTRANSFERASE A"/>
    <property type="match status" value="1"/>
</dbReference>
<reference evidence="9 10" key="1">
    <citation type="journal article" date="2020" name="Front. Microbiol.">
        <title>Single-cell genomics of novel Actinobacteria with the Wood-Ljungdahl pathway discovered in a serpentinizing system.</title>
        <authorList>
            <person name="Merino N."/>
            <person name="Kawai M."/>
            <person name="Boyd E.S."/>
            <person name="Colman D.R."/>
            <person name="McGlynn S.E."/>
            <person name="Nealson K.H."/>
            <person name="Kurokawa K."/>
            <person name="Hongoh Y."/>
        </authorList>
    </citation>
    <scope>NUCLEOTIDE SEQUENCE [LARGE SCALE GENOMIC DNA]</scope>
    <source>
        <strain evidence="9 10">S33</strain>
    </source>
</reference>
<dbReference type="GO" id="GO:0009007">
    <property type="term" value="F:site-specific DNA-methyltransferase (adenine-specific) activity"/>
    <property type="evidence" value="ECO:0007669"/>
    <property type="project" value="UniProtKB-EC"/>
</dbReference>
<name>A0A6V8P2U2_9ACTN</name>
<dbReference type="GO" id="GO:0032259">
    <property type="term" value="P:methylation"/>
    <property type="evidence" value="ECO:0007669"/>
    <property type="project" value="UniProtKB-KW"/>
</dbReference>
<evidence type="ECO:0000313" key="10">
    <source>
        <dbReference type="Proteomes" id="UP000591948"/>
    </source>
</evidence>
<keyword evidence="3" id="KW-0808">Transferase</keyword>
<evidence type="ECO:0000313" key="9">
    <source>
        <dbReference type="EMBL" id="GFP26603.1"/>
    </source>
</evidence>
<dbReference type="Pfam" id="PF07669">
    <property type="entry name" value="Eco57I"/>
    <property type="match status" value="1"/>
</dbReference>